<dbReference type="CDD" id="cd09020">
    <property type="entry name" value="D-hex-6-P-epi_like"/>
    <property type="match status" value="1"/>
</dbReference>
<dbReference type="PANTHER" id="PTHR11122:SF13">
    <property type="entry name" value="GLUCOSE-6-PHOSPHATE 1-EPIMERASE"/>
    <property type="match status" value="1"/>
</dbReference>
<comment type="catalytic activity">
    <reaction evidence="1">
        <text>alpha-D-glucose 6-phosphate = beta-D-glucose 6-phosphate</text>
        <dbReference type="Rhea" id="RHEA:16249"/>
        <dbReference type="ChEBI" id="CHEBI:58225"/>
        <dbReference type="ChEBI" id="CHEBI:58247"/>
        <dbReference type="EC" id="5.1.3.15"/>
    </reaction>
</comment>
<evidence type="ECO:0000256" key="3">
    <source>
        <dbReference type="ARBA" id="ARBA00023235"/>
    </source>
</evidence>
<dbReference type="EC" id="5.1.3.15" evidence="4"/>
<dbReference type="RefSeq" id="WP_310070630.1">
    <property type="nucleotide sequence ID" value="NZ_JAVDVX010000002.1"/>
</dbReference>
<dbReference type="Gene3D" id="2.70.98.10">
    <property type="match status" value="1"/>
</dbReference>
<protein>
    <recommendedName>
        <fullName evidence="4">Putative glucose-6-phosphate 1-epimerase</fullName>
        <ecNumber evidence="4">5.1.3.15</ecNumber>
    </recommendedName>
</protein>
<dbReference type="InterPro" id="IPR008183">
    <property type="entry name" value="Aldose_1/G6P_1-epimerase"/>
</dbReference>
<dbReference type="GO" id="GO:0047938">
    <property type="term" value="F:glucose-6-phosphate 1-epimerase activity"/>
    <property type="evidence" value="ECO:0007669"/>
    <property type="project" value="UniProtKB-EC"/>
</dbReference>
<dbReference type="InterPro" id="IPR014718">
    <property type="entry name" value="GH-type_carb-bd"/>
</dbReference>
<dbReference type="InterPro" id="IPR025532">
    <property type="entry name" value="G6P_1-epimerase"/>
</dbReference>
<dbReference type="Proteomes" id="UP001253595">
    <property type="component" value="Unassembled WGS sequence"/>
</dbReference>
<dbReference type="EMBL" id="JAVDVX010000002">
    <property type="protein sequence ID" value="MDR7089466.1"/>
    <property type="molecule type" value="Genomic_DNA"/>
</dbReference>
<organism evidence="5 6">
    <name type="scientific">Cellvibrio fibrivorans</name>
    <dbReference type="NCBI Taxonomy" id="126350"/>
    <lineage>
        <taxon>Bacteria</taxon>
        <taxon>Pseudomonadati</taxon>
        <taxon>Pseudomonadota</taxon>
        <taxon>Gammaproteobacteria</taxon>
        <taxon>Cellvibrionales</taxon>
        <taxon>Cellvibrionaceae</taxon>
        <taxon>Cellvibrio</taxon>
    </lineage>
</organism>
<proteinExistence type="inferred from homology"/>
<reference evidence="5 6" key="1">
    <citation type="submission" date="2023-07" db="EMBL/GenBank/DDBJ databases">
        <title>Sorghum-associated microbial communities from plants grown in Nebraska, USA.</title>
        <authorList>
            <person name="Schachtman D."/>
        </authorList>
    </citation>
    <scope>NUCLEOTIDE SEQUENCE [LARGE SCALE GENOMIC DNA]</scope>
    <source>
        <strain evidence="5 6">BE190</strain>
    </source>
</reference>
<dbReference type="SUPFAM" id="SSF74650">
    <property type="entry name" value="Galactose mutarotase-like"/>
    <property type="match status" value="1"/>
</dbReference>
<sequence>MHINTPDAESKLHLDQLVAKSGFLRLTTSKEQYPNSPGTGLPLLVVETELCSAVISLQGAHLLEFKTTNGDPLLWLSPNCDFSAGTALRGGVPLCLPWFGVNQADPTKPKHGFARNNFWELGEAHLLSDGNVELEFLFLSDANDLFPFDFSAELRMTLGKTAKLEITINNTDTEDFECSWAMHNYHRISSLSDVRVLGLAERKYLDNFEGYAEKHQSGDVSFPGPVDRVYHAIDNTVSIIGSPNIEITHSNCPSVVVWNPGSEAAAKIADIGEGQEQFYICVERGAVLSEKWHLPAGTSKSAWMEFKQI</sequence>
<dbReference type="Pfam" id="PF01263">
    <property type="entry name" value="Aldose_epim"/>
    <property type="match status" value="1"/>
</dbReference>
<dbReference type="PIRSF" id="PIRSF016020">
    <property type="entry name" value="PHexose_mutarotase"/>
    <property type="match status" value="1"/>
</dbReference>
<comment type="similarity">
    <text evidence="2 4">Belongs to the glucose-6-phosphate 1-epimerase family.</text>
</comment>
<accession>A0ABU1UWC5</accession>
<evidence type="ECO:0000256" key="1">
    <source>
        <dbReference type="ARBA" id="ARBA00001096"/>
    </source>
</evidence>
<keyword evidence="3 4" id="KW-0413">Isomerase</keyword>
<keyword evidence="6" id="KW-1185">Reference proteome</keyword>
<dbReference type="InterPro" id="IPR011013">
    <property type="entry name" value="Gal_mutarotase_sf_dom"/>
</dbReference>
<evidence type="ECO:0000313" key="5">
    <source>
        <dbReference type="EMBL" id="MDR7089466.1"/>
    </source>
</evidence>
<gene>
    <name evidence="5" type="ORF">J2X05_001472</name>
</gene>
<evidence type="ECO:0000313" key="6">
    <source>
        <dbReference type="Proteomes" id="UP001253595"/>
    </source>
</evidence>
<name>A0ABU1UWC5_9GAMM</name>
<comment type="caution">
    <text evidence="5">The sequence shown here is derived from an EMBL/GenBank/DDBJ whole genome shotgun (WGS) entry which is preliminary data.</text>
</comment>
<evidence type="ECO:0000256" key="2">
    <source>
        <dbReference type="ARBA" id="ARBA00005866"/>
    </source>
</evidence>
<evidence type="ECO:0000256" key="4">
    <source>
        <dbReference type="PIRNR" id="PIRNR016020"/>
    </source>
</evidence>
<dbReference type="PANTHER" id="PTHR11122">
    <property type="entry name" value="APOSPORY-ASSOCIATED PROTEIN C-RELATED"/>
    <property type="match status" value="1"/>
</dbReference>